<dbReference type="KEGG" id="mcp:MCAP_0738"/>
<dbReference type="RefSeq" id="WP_011387582.1">
    <property type="nucleotide sequence ID" value="NC_007633.1"/>
</dbReference>
<name>Q2SRB5_MYCCT</name>
<gene>
    <name evidence="4" type="ordered locus">MCAP_0738</name>
</gene>
<dbReference type="GeneID" id="23778308"/>
<accession>Q2SRB5</accession>
<keyword evidence="2" id="KW-1133">Transmembrane helix</keyword>
<dbReference type="EMBL" id="CP000123">
    <property type="protein sequence ID" value="ABC01596.1"/>
    <property type="molecule type" value="Genomic_DNA"/>
</dbReference>
<feature type="region of interest" description="Disordered" evidence="1">
    <location>
        <begin position="236"/>
        <end position="341"/>
    </location>
</feature>
<evidence type="ECO:0000256" key="1">
    <source>
        <dbReference type="SAM" id="MobiDB-lite"/>
    </source>
</evidence>
<protein>
    <submittedName>
        <fullName evidence="4">Membrane protein, putative</fullName>
    </submittedName>
</protein>
<sequence>MKKLLTILTTSSAVFLITAGVMLANKNSNKDDKIAFNQKVQNKEHVIEGGVLKEVGYYQDGNKVRIKPIRYDVTIIDAELPKEITSLKNAFSSNKQMVKWIKEWDTQNITDMSGVFYKQIWVNDQSIKKWNTSNVTDMSEMFYGAESFNQDLSSWDVSKVENMNGMFDGAVEFNNGNKHLEWENKLDSVKTMKKMFNNAPSFKHSLKKWKMPNVVNHENFGLETSHEPEWKIAVPSSISVPQKTPKESENGTNSSSSGEISKTNQLPPKTISESPNDLRKNNLLPNDEPNVSNFSNRANNSEKQLENSNKEKNIKNAEFPNAENKVIEENNNTNSSNDNYKNDTFKIPSKPNTIISKSNSPNAGIIAGAVLGSFTIIGTGVGLGYYYRKNLKNLYLKSADKLKPSLLKSKDNIKDFYVKSIDKTKNLYFKSKNKIKDKIAKIKSKK</sequence>
<dbReference type="AlphaFoldDB" id="Q2SRB5"/>
<dbReference type="NCBIfam" id="TIGR02167">
    <property type="entry name" value="Liste_lipo_26"/>
    <property type="match status" value="2"/>
</dbReference>
<dbReference type="Proteomes" id="UP000001928">
    <property type="component" value="Chromosome"/>
</dbReference>
<dbReference type="InterPro" id="IPR005046">
    <property type="entry name" value="DUF285"/>
</dbReference>
<keyword evidence="2" id="KW-0472">Membrane</keyword>
<feature type="compositionally biased region" description="Low complexity" evidence="1">
    <location>
        <begin position="330"/>
        <end position="339"/>
    </location>
</feature>
<feature type="compositionally biased region" description="Basic and acidic residues" evidence="1">
    <location>
        <begin position="303"/>
        <end position="315"/>
    </location>
</feature>
<proteinExistence type="predicted"/>
<dbReference type="NCBIfam" id="NF033158">
    <property type="entry name" value="Myrrcad"/>
    <property type="match status" value="1"/>
</dbReference>
<evidence type="ECO:0000313" key="5">
    <source>
        <dbReference type="Proteomes" id="UP000001928"/>
    </source>
</evidence>
<feature type="transmembrane region" description="Helical" evidence="2">
    <location>
        <begin position="365"/>
        <end position="387"/>
    </location>
</feature>
<feature type="chain" id="PRO_5004215859" evidence="3">
    <location>
        <begin position="24"/>
        <end position="446"/>
    </location>
</feature>
<dbReference type="PhylomeDB" id="Q2SRB5"/>
<dbReference type="HOGENOM" id="CLU_053511_0_0_14"/>
<dbReference type="InterPro" id="IPR011889">
    <property type="entry name" value="Liste_lipo_26"/>
</dbReference>
<keyword evidence="2" id="KW-0812">Transmembrane</keyword>
<feature type="compositionally biased region" description="Polar residues" evidence="1">
    <location>
        <begin position="289"/>
        <end position="302"/>
    </location>
</feature>
<evidence type="ECO:0000313" key="4">
    <source>
        <dbReference type="EMBL" id="ABC01596.1"/>
    </source>
</evidence>
<feature type="compositionally biased region" description="Polar residues" evidence="1">
    <location>
        <begin position="265"/>
        <end position="275"/>
    </location>
</feature>
<evidence type="ECO:0000256" key="3">
    <source>
        <dbReference type="SAM" id="SignalP"/>
    </source>
</evidence>
<organism evidence="4 5">
    <name type="scientific">Mycoplasma capricolum subsp. capricolum (strain California kid / ATCC 27343 / NCTC 10154)</name>
    <dbReference type="NCBI Taxonomy" id="340047"/>
    <lineage>
        <taxon>Bacteria</taxon>
        <taxon>Bacillati</taxon>
        <taxon>Mycoplasmatota</taxon>
        <taxon>Mollicutes</taxon>
        <taxon>Mycoplasmataceae</taxon>
        <taxon>Mycoplasma</taxon>
    </lineage>
</organism>
<feature type="compositionally biased region" description="Low complexity" evidence="1">
    <location>
        <begin position="250"/>
        <end position="264"/>
    </location>
</feature>
<feature type="signal peptide" evidence="3">
    <location>
        <begin position="1"/>
        <end position="23"/>
    </location>
</feature>
<keyword evidence="3" id="KW-0732">Signal</keyword>
<evidence type="ECO:0000256" key="2">
    <source>
        <dbReference type="SAM" id="Phobius"/>
    </source>
</evidence>
<reference evidence="4 5" key="1">
    <citation type="submission" date="2005-09" db="EMBL/GenBank/DDBJ databases">
        <authorList>
            <person name="Glass J.I."/>
            <person name="Lartigue C."/>
            <person name="Pfannkoch C."/>
            <person name="Baden-Tillson H."/>
            <person name="Smith H.O."/>
            <person name="Venter J.C."/>
            <person name="Roske K."/>
            <person name="Wise K.S."/>
            <person name="Calcutt M.J."/>
            <person name="Nelson W.C."/>
            <person name="Nierman W.C."/>
        </authorList>
    </citation>
    <scope>NUCLEOTIDE SEQUENCE [LARGE SCALE GENOMIC DNA]</scope>
    <source>
        <strain evidence="5">California kid / ATCC 27343 / NCTC 10154</strain>
    </source>
</reference>
<dbReference type="Pfam" id="PF03382">
    <property type="entry name" value="DUF285"/>
    <property type="match status" value="1"/>
</dbReference>